<dbReference type="OrthoDB" id="2289409at2759"/>
<keyword evidence="3" id="KW-1185">Reference proteome</keyword>
<dbReference type="Proteomes" id="UP000054107">
    <property type="component" value="Unassembled WGS sequence"/>
</dbReference>
<feature type="region of interest" description="Disordered" evidence="1">
    <location>
        <begin position="42"/>
        <end position="80"/>
    </location>
</feature>
<sequence>MNEISVRDDDVEATPEIIASVMSRMRKKREYIITASAMRLDEDETMELKEGYKDDDPNSSSEEEDNKTNDVLEEERNEAC</sequence>
<dbReference type="STRING" id="35722.A0A0B7NL75"/>
<feature type="compositionally biased region" description="Acidic residues" evidence="1">
    <location>
        <begin position="61"/>
        <end position="80"/>
    </location>
</feature>
<feature type="compositionally biased region" description="Basic and acidic residues" evidence="1">
    <location>
        <begin position="46"/>
        <end position="56"/>
    </location>
</feature>
<gene>
    <name evidence="2" type="primary">PARPA_10337.1 scaffold 40090</name>
</gene>
<evidence type="ECO:0000313" key="3">
    <source>
        <dbReference type="Proteomes" id="UP000054107"/>
    </source>
</evidence>
<protein>
    <submittedName>
        <fullName evidence="2">Uncharacterized protein</fullName>
    </submittedName>
</protein>
<name>A0A0B7NL75_9FUNG</name>
<evidence type="ECO:0000256" key="1">
    <source>
        <dbReference type="SAM" id="MobiDB-lite"/>
    </source>
</evidence>
<accession>A0A0B7NL75</accession>
<organism evidence="2 3">
    <name type="scientific">Parasitella parasitica</name>
    <dbReference type="NCBI Taxonomy" id="35722"/>
    <lineage>
        <taxon>Eukaryota</taxon>
        <taxon>Fungi</taxon>
        <taxon>Fungi incertae sedis</taxon>
        <taxon>Mucoromycota</taxon>
        <taxon>Mucoromycotina</taxon>
        <taxon>Mucoromycetes</taxon>
        <taxon>Mucorales</taxon>
        <taxon>Mucorineae</taxon>
        <taxon>Mucoraceae</taxon>
        <taxon>Parasitella</taxon>
    </lineage>
</organism>
<reference evidence="2 3" key="1">
    <citation type="submission" date="2014-09" db="EMBL/GenBank/DDBJ databases">
        <authorList>
            <person name="Ellenberger Sabrina"/>
        </authorList>
    </citation>
    <scope>NUCLEOTIDE SEQUENCE [LARGE SCALE GENOMIC DNA]</scope>
    <source>
        <strain evidence="2 3">CBS 412.66</strain>
    </source>
</reference>
<proteinExistence type="predicted"/>
<dbReference type="AlphaFoldDB" id="A0A0B7NL75"/>
<evidence type="ECO:0000313" key="2">
    <source>
        <dbReference type="EMBL" id="CEP16082.1"/>
    </source>
</evidence>
<dbReference type="EMBL" id="LN732835">
    <property type="protein sequence ID" value="CEP16082.1"/>
    <property type="molecule type" value="Genomic_DNA"/>
</dbReference>